<name>A0A2U1IWX4_SMIAN</name>
<dbReference type="InterPro" id="IPR021047">
    <property type="entry name" value="Mannosyltransferase_CMT1"/>
</dbReference>
<evidence type="ECO:0008006" key="4">
    <source>
        <dbReference type="Google" id="ProtNLM"/>
    </source>
</evidence>
<dbReference type="PANTHER" id="PTHR34144:SF5">
    <property type="entry name" value="ALPHA-1,3-MANNOSYLTRANSFERASE CMT1"/>
    <property type="match status" value="1"/>
</dbReference>
<evidence type="ECO:0000256" key="1">
    <source>
        <dbReference type="SAM" id="Phobius"/>
    </source>
</evidence>
<dbReference type="Pfam" id="PF11735">
    <property type="entry name" value="CAP59_mtransfer"/>
    <property type="match status" value="1"/>
</dbReference>
<gene>
    <name evidence="2" type="ORF">BB558_006730</name>
</gene>
<organism evidence="2 3">
    <name type="scientific">Smittium angustum</name>
    <dbReference type="NCBI Taxonomy" id="133377"/>
    <lineage>
        <taxon>Eukaryota</taxon>
        <taxon>Fungi</taxon>
        <taxon>Fungi incertae sedis</taxon>
        <taxon>Zoopagomycota</taxon>
        <taxon>Kickxellomycotina</taxon>
        <taxon>Harpellomycetes</taxon>
        <taxon>Harpellales</taxon>
        <taxon>Legeriomycetaceae</taxon>
        <taxon>Smittium</taxon>
    </lineage>
</organism>
<evidence type="ECO:0000313" key="3">
    <source>
        <dbReference type="Proteomes" id="UP000245591"/>
    </source>
</evidence>
<reference evidence="2 3" key="1">
    <citation type="journal article" date="2018" name="MBio">
        <title>Comparative Genomics Reveals the Core Gene Toolbox for the Fungus-Insect Symbiosis.</title>
        <authorList>
            <person name="Wang Y."/>
            <person name="Stata M."/>
            <person name="Wang W."/>
            <person name="Stajich J.E."/>
            <person name="White M.M."/>
            <person name="Moncalvo J.M."/>
        </authorList>
    </citation>
    <scope>NUCLEOTIDE SEQUENCE [LARGE SCALE GENOMIC DNA]</scope>
    <source>
        <strain evidence="2 3">AUS-126-30</strain>
    </source>
</reference>
<keyword evidence="3" id="KW-1185">Reference proteome</keyword>
<keyword evidence="1" id="KW-0472">Membrane</keyword>
<comment type="caution">
    <text evidence="2">The sequence shown here is derived from an EMBL/GenBank/DDBJ whole genome shotgun (WGS) entry which is preliminary data.</text>
</comment>
<keyword evidence="1" id="KW-1133">Transmembrane helix</keyword>
<dbReference type="EMBL" id="MBFU01000871">
    <property type="protein sequence ID" value="PVZ97316.1"/>
    <property type="molecule type" value="Genomic_DNA"/>
</dbReference>
<proteinExistence type="predicted"/>
<feature type="transmembrane region" description="Helical" evidence="1">
    <location>
        <begin position="20"/>
        <end position="41"/>
    </location>
</feature>
<dbReference type="Proteomes" id="UP000245591">
    <property type="component" value="Unassembled WGS sequence"/>
</dbReference>
<accession>A0A2U1IWX4</accession>
<protein>
    <recommendedName>
        <fullName evidence="4">Alpha-1,3-mannosyltransferase CMT1</fullName>
    </recommendedName>
</protein>
<dbReference type="AlphaFoldDB" id="A0A2U1IWX4"/>
<dbReference type="PANTHER" id="PTHR34144">
    <property type="entry name" value="CHROMOSOME 8, WHOLE GENOME SHOTGUN SEQUENCE"/>
    <property type="match status" value="1"/>
</dbReference>
<evidence type="ECO:0000313" key="2">
    <source>
        <dbReference type="EMBL" id="PVZ97316.1"/>
    </source>
</evidence>
<keyword evidence="1" id="KW-0812">Transmembrane</keyword>
<sequence length="438" mass="50875">MSKYSDLFLQTKFCLRKGSFILKTRVLAALALFFYFNILIINRINSEKSKKNITTTSSTFYDFVHESAPLCKTPKRISYDALLEQGSRYIKFHHEYKPLVPKPNSQNSTNPVAVQPVKHKYFFAMNLYNNQEIIPHLLQELLRVFEYLGPQNIYFSFYENGSDDSSKYILSMFKITLDKLGIRNTVVVDGEKKPKSVHRIEYLAKIRNKALEPLETESSNGHKYDKIVFMNDVVFCRNDILELLYQSEHQKSDVTCPLDFDTGGPDGREILFRDTWVARDLDGNSFYKGLNDMVPHKPSMERAKKNLPFQVQCCWNGAAVLNAKPFYEPINLKFRISKPEYNECSASECSLMCNDFWENGFRRIVTVPRVLLPYEMKHFKLLDDHYKLNPIPLPDEEKIKYVDGPETVWCFGLEGNDSNNPNQPAKQIKYTTNGTKVY</sequence>